<dbReference type="Proteomes" id="UP001163828">
    <property type="component" value="Unassembled WGS sequence"/>
</dbReference>
<comment type="caution">
    <text evidence="1">The sequence shown here is derived from an EMBL/GenBank/DDBJ whole genome shotgun (WGS) entry which is preliminary data.</text>
</comment>
<sequence length="60" mass="7058">MGGKFHLKLNIGERPIANKYREGKMKRTLERELNRISLPYGVGVLLDEWVNISFDQWIRA</sequence>
<name>A0ABQ8PX63_9AGAR</name>
<dbReference type="EMBL" id="MU791239">
    <property type="protein sequence ID" value="KAJ3991017.1"/>
    <property type="molecule type" value="Genomic_DNA"/>
</dbReference>
<evidence type="ECO:0000313" key="2">
    <source>
        <dbReference type="Proteomes" id="UP001163828"/>
    </source>
</evidence>
<evidence type="ECO:0000313" key="1">
    <source>
        <dbReference type="EMBL" id="KAJ3991017.1"/>
    </source>
</evidence>
<reference evidence="1" key="1">
    <citation type="submission" date="2022-08" db="EMBL/GenBank/DDBJ databases">
        <authorList>
            <consortium name="DOE Joint Genome Institute"/>
            <person name="Min B."/>
            <person name="Riley R."/>
            <person name="Sierra-Patev S."/>
            <person name="Naranjo-Ortiz M."/>
            <person name="Looney B."/>
            <person name="Konkel Z."/>
            <person name="Slot J.C."/>
            <person name="Sakamoto Y."/>
            <person name="Steenwyk J.L."/>
            <person name="Rokas A."/>
            <person name="Carro J."/>
            <person name="Camarero S."/>
            <person name="Ferreira P."/>
            <person name="Molpeceres G."/>
            <person name="Ruiz-Duenas F.J."/>
            <person name="Serrano A."/>
            <person name="Henrissat B."/>
            <person name="Drula E."/>
            <person name="Hughes K.W."/>
            <person name="Mata J.L."/>
            <person name="Ishikawa N.K."/>
            <person name="Vargas-Isla R."/>
            <person name="Ushijima S."/>
            <person name="Smith C.A."/>
            <person name="Ahrendt S."/>
            <person name="Andreopoulos W."/>
            <person name="He G."/>
            <person name="Labutti K."/>
            <person name="Lipzen A."/>
            <person name="Ng V."/>
            <person name="Sandor L."/>
            <person name="Barry K."/>
            <person name="Martinez A.T."/>
            <person name="Xiao Y."/>
            <person name="Gibbons J.G."/>
            <person name="Terashima K."/>
            <person name="Hibbett D.S."/>
            <person name="Grigoriev I.V."/>
        </authorList>
    </citation>
    <scope>NUCLEOTIDE SEQUENCE</scope>
    <source>
        <strain evidence="1">TFB10827</strain>
    </source>
</reference>
<proteinExistence type="predicted"/>
<gene>
    <name evidence="1" type="ORF">F5050DRAFT_1365722</name>
</gene>
<keyword evidence="2" id="KW-1185">Reference proteome</keyword>
<protein>
    <submittedName>
        <fullName evidence="1">Uncharacterized protein</fullName>
    </submittedName>
</protein>
<organism evidence="1 2">
    <name type="scientific">Lentinula boryana</name>
    <dbReference type="NCBI Taxonomy" id="40481"/>
    <lineage>
        <taxon>Eukaryota</taxon>
        <taxon>Fungi</taxon>
        <taxon>Dikarya</taxon>
        <taxon>Basidiomycota</taxon>
        <taxon>Agaricomycotina</taxon>
        <taxon>Agaricomycetes</taxon>
        <taxon>Agaricomycetidae</taxon>
        <taxon>Agaricales</taxon>
        <taxon>Marasmiineae</taxon>
        <taxon>Omphalotaceae</taxon>
        <taxon>Lentinula</taxon>
    </lineage>
</organism>
<accession>A0ABQ8PX63</accession>